<organism evidence="3 4">
    <name type="scientific">Cohnella nanjingensis</name>
    <dbReference type="NCBI Taxonomy" id="1387779"/>
    <lineage>
        <taxon>Bacteria</taxon>
        <taxon>Bacillati</taxon>
        <taxon>Bacillota</taxon>
        <taxon>Bacilli</taxon>
        <taxon>Bacillales</taxon>
        <taxon>Paenibacillaceae</taxon>
        <taxon>Cohnella</taxon>
    </lineage>
</organism>
<protein>
    <submittedName>
        <fullName evidence="3">Beta-lactamase family protein</fullName>
    </submittedName>
</protein>
<feature type="domain" description="Beta-lactamase-related" evidence="2">
    <location>
        <begin position="25"/>
        <end position="417"/>
    </location>
</feature>
<comment type="caution">
    <text evidence="3">The sequence shown here is derived from an EMBL/GenBank/DDBJ whole genome shotgun (WGS) entry which is preliminary data.</text>
</comment>
<dbReference type="InterPro" id="IPR012338">
    <property type="entry name" value="Beta-lactam/transpept-like"/>
</dbReference>
<feature type="region of interest" description="Disordered" evidence="1">
    <location>
        <begin position="66"/>
        <end position="110"/>
    </location>
</feature>
<keyword evidence="4" id="KW-1185">Reference proteome</keyword>
<dbReference type="Pfam" id="PF00144">
    <property type="entry name" value="Beta-lactamase"/>
    <property type="match status" value="1"/>
</dbReference>
<feature type="compositionally biased region" description="Low complexity" evidence="1">
    <location>
        <begin position="66"/>
        <end position="107"/>
    </location>
</feature>
<name>A0A7X0VD41_9BACL</name>
<evidence type="ECO:0000256" key="1">
    <source>
        <dbReference type="SAM" id="MobiDB-lite"/>
    </source>
</evidence>
<sequence>MPIIETLNRWTPQEAGFRPEALAALDEHFRKLVADRRMQCGSYLIAREGRIFAEAAFGSRTFRAGSASESGSASGSESAAVAESSSGTDSSPAADSEAAPQSSSAPASEDDLLRTDSIRRIASITKLFVAVGIFQLIEQGKLNLRQPVSHWIEEFKHPKHAGIRVWHLLTHTSGIWPDPGYYTEPYPFGSWDVRFAFEPESEGPFAVKDEEAALKLRRSAWIRAMLAGSPGGEPGREWRYSSIGYSVLGEIISRASGMPFETYILRHITEPLGMSRTFFEVPEALHGEVCVTIDWDERRLTDKRDRTFDPPRAGGGLHSTLGDLFKFGQMLLDNGVYGGTRILSRKSVERMTRDHLAGQDVFGFCWGGRVPAMKHGLGPGLTGDDEWYAPGSYGHEGAGRSKLLLDPSRRAVIVYFVPSNLDWVPESLLMTNNLIGSGWQ</sequence>
<dbReference type="SUPFAM" id="SSF56601">
    <property type="entry name" value="beta-lactamase/transpeptidase-like"/>
    <property type="match status" value="1"/>
</dbReference>
<evidence type="ECO:0000313" key="4">
    <source>
        <dbReference type="Proteomes" id="UP000547209"/>
    </source>
</evidence>
<dbReference type="Gene3D" id="3.40.710.10">
    <property type="entry name" value="DD-peptidase/beta-lactamase superfamily"/>
    <property type="match status" value="1"/>
</dbReference>
<dbReference type="RefSeq" id="WP_185141014.1">
    <property type="nucleotide sequence ID" value="NZ_JACJVP010000002.1"/>
</dbReference>
<dbReference type="InterPro" id="IPR001466">
    <property type="entry name" value="Beta-lactam-related"/>
</dbReference>
<dbReference type="AlphaFoldDB" id="A0A7X0VD41"/>
<dbReference type="EMBL" id="JACJVP010000002">
    <property type="protein sequence ID" value="MBB6669565.1"/>
    <property type="molecule type" value="Genomic_DNA"/>
</dbReference>
<reference evidence="3 4" key="1">
    <citation type="submission" date="2020-08" db="EMBL/GenBank/DDBJ databases">
        <title>Cohnella phylogeny.</title>
        <authorList>
            <person name="Dunlap C."/>
        </authorList>
    </citation>
    <scope>NUCLEOTIDE SEQUENCE [LARGE SCALE GENOMIC DNA]</scope>
    <source>
        <strain evidence="3 4">DSM 28246</strain>
    </source>
</reference>
<evidence type="ECO:0000259" key="2">
    <source>
        <dbReference type="Pfam" id="PF00144"/>
    </source>
</evidence>
<gene>
    <name evidence="3" type="ORF">H7C19_02580</name>
</gene>
<accession>A0A7X0VD41</accession>
<dbReference type="Proteomes" id="UP000547209">
    <property type="component" value="Unassembled WGS sequence"/>
</dbReference>
<evidence type="ECO:0000313" key="3">
    <source>
        <dbReference type="EMBL" id="MBB6669565.1"/>
    </source>
</evidence>
<proteinExistence type="predicted"/>
<dbReference type="InterPro" id="IPR050789">
    <property type="entry name" value="Diverse_Enzym_Activities"/>
</dbReference>
<dbReference type="PANTHER" id="PTHR43283">
    <property type="entry name" value="BETA-LACTAMASE-RELATED"/>
    <property type="match status" value="1"/>
</dbReference>